<dbReference type="PANTHER" id="PTHR10644">
    <property type="entry name" value="DNA REPAIR/RNA PROCESSING CPSF FAMILY"/>
    <property type="match status" value="1"/>
</dbReference>
<dbReference type="GO" id="GO:0003676">
    <property type="term" value="F:nucleic acid binding"/>
    <property type="evidence" value="ECO:0007669"/>
    <property type="project" value="InterPro"/>
</dbReference>
<name>A0AAV9XDF7_9PEZI</name>
<evidence type="ECO:0000256" key="2">
    <source>
        <dbReference type="ARBA" id="ARBA00023242"/>
    </source>
</evidence>
<evidence type="ECO:0008006" key="8">
    <source>
        <dbReference type="Google" id="ProtNLM"/>
    </source>
</evidence>
<dbReference type="EMBL" id="JAVHJO010000006">
    <property type="protein sequence ID" value="KAK6539775.1"/>
    <property type="molecule type" value="Genomic_DNA"/>
</dbReference>
<evidence type="ECO:0000313" key="7">
    <source>
        <dbReference type="Proteomes" id="UP001365542"/>
    </source>
</evidence>
<dbReference type="InterPro" id="IPR058543">
    <property type="entry name" value="Beta-prop_RSE1/DDB1/CPSF1_2nd"/>
</dbReference>
<dbReference type="GO" id="GO:0005634">
    <property type="term" value="C:nucleus"/>
    <property type="evidence" value="ECO:0007669"/>
    <property type="project" value="UniProtKB-SubCell"/>
</dbReference>
<sequence>MAYLAPIHQASSIRHALKCKLVHKDRDSLVLAKSNRIEIYDLVPEGLEQVTHFTVYGRVTALLSLRPQQSQLDHVFIATDRCEYFTISWDPTTGNVRNERKALDVTDRFQRPSHSGHLYLADPEGRLLGLYLYEGIFTAIPIKRQTKGRGRHTQIPENEIGNLDEPCPIRINELRVITMAFLYSTSVPVVAMLYRDSKNAVHLATYEINLTKKAVKDPEFTTWSIKANNLDPAAKILIPVPDPIGGVIVIGEQMVAYFDPKRIVPMKKPLYEPTAFVSYGVIDSQRYLLSDEIGHLYLLLLVIDDDKIVNMKIENLGEACQARTIVYLDNGYVFLGSHFGDSLLVKLSSGHPRLEVAHSLPNLAPISDFIVLGTEVGGEEVHQYSAGQTMILTCSGGFYDGGLRSVRSGVGIQEIGVLGEMTGVQNMWAFKRTTTNNSFHDTLLFSFAHETRIFTFSEEGEVEEVETFEHFSLNTKTLATGNVGRDRILQVIPNGIILLEKETKKIWNWAPSPGTRIDLASLSGTKLAVIVSGRTCILFDLLSDSIRQVASRTFENEVSCIHLPQASSEFLAVGFWMPTTLSLLRTLDLEVISEEQLIVPEGSVPRSIVAANMGNGPHSTLFVGMADGEVLTYTVTKNPISLSDQKRIRLGTQTVTFEILPRKFQEEFSYVVATGERPTMIYEEEGRIVYSAITLNQAACVASLDTVAFPDTVVVAADENVFIAKVDGFRTTHTRTSPLRQFVRRVAFSKEKKAYAAITIRNSIDSATGLETSGCYLHIIDENFYDQIDAYEMNPGELVDSLLCAKLTQPDGSTSEKFIVGTATGTDDDESETGRLLLFELGDDKVLRLVAETGLHGACHSLAIVNGYIVAGLNKSIDLYRFSYPNESVEGSIERISSVRAATVPVVLSVCGSSIFVGDLYKGVMMLALEIGEDGENDKLVEVCRQYGVSWVTALEGLDEETCISADSEGNLTLLRRESTGATDEDTRRMRPLSELRLGEMVNRIRRVNDPVTQGYVVQPKAYLGTVDGGLFMLGLIHPDYFDTLMRCQSNMSRVVKGVGDLEFNRYRAFSTKGKQPDEPFRFVDGELIEKFLDLDEDAMNMVVNGLGDEENARIDCTVEEMKNIVETLKRLH</sequence>
<evidence type="ECO:0000256" key="1">
    <source>
        <dbReference type="ARBA" id="ARBA00004123"/>
    </source>
</evidence>
<gene>
    <name evidence="6" type="ORF">TWF694_009968</name>
</gene>
<comment type="caution">
    <text evidence="6">The sequence shown here is derived from an EMBL/GenBank/DDBJ whole genome shotgun (WGS) entry which is preliminary data.</text>
</comment>
<protein>
    <recommendedName>
        <fullName evidence="8">DNA damage-binding protein 1</fullName>
    </recommendedName>
</protein>
<accession>A0AAV9XDF7</accession>
<feature type="domain" description="RSE1/DDB1/CPSF1 first beta-propeller" evidence="4">
    <location>
        <begin position="12"/>
        <end position="358"/>
    </location>
</feature>
<dbReference type="Gene3D" id="1.10.150.910">
    <property type="match status" value="1"/>
</dbReference>
<keyword evidence="7" id="KW-1185">Reference proteome</keyword>
<evidence type="ECO:0000259" key="3">
    <source>
        <dbReference type="Pfam" id="PF03178"/>
    </source>
</evidence>
<feature type="domain" description="RSE1/DDB1/CPSF1 second beta-propeller" evidence="5">
    <location>
        <begin position="412"/>
        <end position="725"/>
    </location>
</feature>
<organism evidence="6 7">
    <name type="scientific">Orbilia ellipsospora</name>
    <dbReference type="NCBI Taxonomy" id="2528407"/>
    <lineage>
        <taxon>Eukaryota</taxon>
        <taxon>Fungi</taxon>
        <taxon>Dikarya</taxon>
        <taxon>Ascomycota</taxon>
        <taxon>Pezizomycotina</taxon>
        <taxon>Orbiliomycetes</taxon>
        <taxon>Orbiliales</taxon>
        <taxon>Orbiliaceae</taxon>
        <taxon>Orbilia</taxon>
    </lineage>
</organism>
<dbReference type="InterPro" id="IPR004871">
    <property type="entry name" value="RSE1/DDB1/CPSF1_C"/>
</dbReference>
<dbReference type="InterPro" id="IPR015943">
    <property type="entry name" value="WD40/YVTN_repeat-like_dom_sf"/>
</dbReference>
<evidence type="ECO:0000259" key="5">
    <source>
        <dbReference type="Pfam" id="PF23726"/>
    </source>
</evidence>
<dbReference type="Pfam" id="PF03178">
    <property type="entry name" value="CPSF_A"/>
    <property type="match status" value="1"/>
</dbReference>
<dbReference type="AlphaFoldDB" id="A0AAV9XDF7"/>
<dbReference type="Gene3D" id="2.130.10.10">
    <property type="entry name" value="YVTN repeat-like/Quinoprotein amine dehydrogenase"/>
    <property type="match status" value="3"/>
</dbReference>
<dbReference type="Pfam" id="PF23726">
    <property type="entry name" value="Beta-prop_RSE1_2nd"/>
    <property type="match status" value="1"/>
</dbReference>
<dbReference type="Pfam" id="PF10433">
    <property type="entry name" value="Beta-prop_RSE1_1st"/>
    <property type="match status" value="1"/>
</dbReference>
<feature type="domain" description="RSE1/DDB1/CPSF1 C-terminal" evidence="3">
    <location>
        <begin position="777"/>
        <end position="1094"/>
    </location>
</feature>
<reference evidence="6 7" key="1">
    <citation type="submission" date="2019-10" db="EMBL/GenBank/DDBJ databases">
        <authorList>
            <person name="Palmer J.M."/>
        </authorList>
    </citation>
    <scope>NUCLEOTIDE SEQUENCE [LARGE SCALE GENOMIC DNA]</scope>
    <source>
        <strain evidence="6 7">TWF694</strain>
    </source>
</reference>
<evidence type="ECO:0000313" key="6">
    <source>
        <dbReference type="EMBL" id="KAK6539775.1"/>
    </source>
</evidence>
<dbReference type="InterPro" id="IPR018846">
    <property type="entry name" value="Beta-prop_RSE1/DDB1/CPSF1_1st"/>
</dbReference>
<dbReference type="Proteomes" id="UP001365542">
    <property type="component" value="Unassembled WGS sequence"/>
</dbReference>
<comment type="subcellular location">
    <subcellularLocation>
        <location evidence="1">Nucleus</location>
    </subcellularLocation>
</comment>
<dbReference type="InterPro" id="IPR050358">
    <property type="entry name" value="RSE1/DDB1/CFT1"/>
</dbReference>
<keyword evidence="2" id="KW-0539">Nucleus</keyword>
<proteinExistence type="predicted"/>
<evidence type="ECO:0000259" key="4">
    <source>
        <dbReference type="Pfam" id="PF10433"/>
    </source>
</evidence>